<dbReference type="PANTHER" id="PTHR38011">
    <property type="entry name" value="DIHYDROFOLATE REDUCTASE FAMILY PROTEIN (AFU_ORTHOLOGUE AFUA_8G06820)"/>
    <property type="match status" value="1"/>
</dbReference>
<comment type="caution">
    <text evidence="2">The sequence shown here is derived from an EMBL/GenBank/DDBJ whole genome shotgun (WGS) entry which is preliminary data.</text>
</comment>
<dbReference type="Proteomes" id="UP000774570">
    <property type="component" value="Unassembled WGS sequence"/>
</dbReference>
<dbReference type="Gene3D" id="3.40.430.10">
    <property type="entry name" value="Dihydrofolate Reductase, subunit A"/>
    <property type="match status" value="1"/>
</dbReference>
<dbReference type="PANTHER" id="PTHR38011:SF11">
    <property type="entry name" value="2,5-DIAMINO-6-RIBOSYLAMINO-4(3H)-PYRIMIDINONE 5'-PHOSPHATE REDUCTASE"/>
    <property type="match status" value="1"/>
</dbReference>
<gene>
    <name evidence="2" type="ORF">K1Y72_20490</name>
</gene>
<dbReference type="Pfam" id="PF01872">
    <property type="entry name" value="RibD_C"/>
    <property type="match status" value="1"/>
</dbReference>
<keyword evidence="3" id="KW-1185">Reference proteome</keyword>
<protein>
    <submittedName>
        <fullName evidence="2">Dihydrofolate reductase family protein</fullName>
    </submittedName>
</protein>
<evidence type="ECO:0000259" key="1">
    <source>
        <dbReference type="Pfam" id="PF01872"/>
    </source>
</evidence>
<proteinExistence type="predicted"/>
<name>A0ABS7FWH3_9ACTN</name>
<dbReference type="EMBL" id="JAIBOA010000013">
    <property type="protein sequence ID" value="MBW8484773.1"/>
    <property type="molecule type" value="Genomic_DNA"/>
</dbReference>
<evidence type="ECO:0000313" key="3">
    <source>
        <dbReference type="Proteomes" id="UP000774570"/>
    </source>
</evidence>
<dbReference type="InterPro" id="IPR050765">
    <property type="entry name" value="Riboflavin_Biosynth_HTPR"/>
</dbReference>
<dbReference type="SUPFAM" id="SSF53597">
    <property type="entry name" value="Dihydrofolate reductase-like"/>
    <property type="match status" value="1"/>
</dbReference>
<sequence>MGKLIYHVHVSVDGFVEGPGGVFDWAEMGPELSDYGAELDGRVRTLLYGRKVWEVMSSYWPKAEEVSDHPHDLRYAPVWRSKPKAVVSRTLETAGWNTRVLDGPEGVRKLKEEGDVLLNGGAGLAGALADAGLVDEFLVMVHPVVLGGGRRVLPVDGRVGLRLEEARVFDGRVTLLRYSREV</sequence>
<evidence type="ECO:0000313" key="2">
    <source>
        <dbReference type="EMBL" id="MBW8484773.1"/>
    </source>
</evidence>
<feature type="domain" description="Bacterial bifunctional deaminase-reductase C-terminal" evidence="1">
    <location>
        <begin position="3"/>
        <end position="172"/>
    </location>
</feature>
<dbReference type="InterPro" id="IPR024072">
    <property type="entry name" value="DHFR-like_dom_sf"/>
</dbReference>
<dbReference type="InterPro" id="IPR002734">
    <property type="entry name" value="RibDG_C"/>
</dbReference>
<reference evidence="2 3" key="1">
    <citation type="submission" date="2021-07" db="EMBL/GenBank/DDBJ databases">
        <title>Actinomadura sp. PM05-2 isolated from lichen.</title>
        <authorList>
            <person name="Somphong A."/>
            <person name="Phongsopitanun W."/>
            <person name="Tanasupawat S."/>
            <person name="Peongsungnone V."/>
        </authorList>
    </citation>
    <scope>NUCLEOTIDE SEQUENCE [LARGE SCALE GENOMIC DNA]</scope>
    <source>
        <strain evidence="2 3">PM05-2</strain>
    </source>
</reference>
<accession>A0ABS7FWH3</accession>
<organism evidence="2 3">
    <name type="scientific">Actinomadura parmotrematis</name>
    <dbReference type="NCBI Taxonomy" id="2864039"/>
    <lineage>
        <taxon>Bacteria</taxon>
        <taxon>Bacillati</taxon>
        <taxon>Actinomycetota</taxon>
        <taxon>Actinomycetes</taxon>
        <taxon>Streptosporangiales</taxon>
        <taxon>Thermomonosporaceae</taxon>
        <taxon>Actinomadura</taxon>
    </lineage>
</organism>
<dbReference type="RefSeq" id="WP_220168011.1">
    <property type="nucleotide sequence ID" value="NZ_JAIBOA010000013.1"/>
</dbReference>